<organism evidence="9 10">
    <name type="scientific">Fodinisporobacter ferrooxydans</name>
    <dbReference type="NCBI Taxonomy" id="2901836"/>
    <lineage>
        <taxon>Bacteria</taxon>
        <taxon>Bacillati</taxon>
        <taxon>Bacillota</taxon>
        <taxon>Bacilli</taxon>
        <taxon>Bacillales</taxon>
        <taxon>Alicyclobacillaceae</taxon>
        <taxon>Fodinisporobacter</taxon>
    </lineage>
</organism>
<feature type="transmembrane region" description="Helical" evidence="8">
    <location>
        <begin position="43"/>
        <end position="68"/>
    </location>
</feature>
<keyword evidence="3" id="KW-0813">Transport</keyword>
<feature type="transmembrane region" description="Helical" evidence="8">
    <location>
        <begin position="365"/>
        <end position="382"/>
    </location>
</feature>
<dbReference type="PROSITE" id="PS50283">
    <property type="entry name" value="NA_SOLUT_SYMP_3"/>
    <property type="match status" value="1"/>
</dbReference>
<feature type="transmembrane region" description="Helical" evidence="8">
    <location>
        <begin position="118"/>
        <end position="138"/>
    </location>
</feature>
<keyword evidence="10" id="KW-1185">Reference proteome</keyword>
<gene>
    <name evidence="9" type="ORF">LSG31_03380</name>
</gene>
<feature type="transmembrane region" description="Helical" evidence="8">
    <location>
        <begin position="188"/>
        <end position="207"/>
    </location>
</feature>
<evidence type="ECO:0000256" key="5">
    <source>
        <dbReference type="ARBA" id="ARBA00022989"/>
    </source>
</evidence>
<evidence type="ECO:0000256" key="2">
    <source>
        <dbReference type="ARBA" id="ARBA00006434"/>
    </source>
</evidence>
<accession>A0ABY4CLL4</accession>
<evidence type="ECO:0000256" key="4">
    <source>
        <dbReference type="ARBA" id="ARBA00022692"/>
    </source>
</evidence>
<evidence type="ECO:0000256" key="3">
    <source>
        <dbReference type="ARBA" id="ARBA00022448"/>
    </source>
</evidence>
<dbReference type="InterPro" id="IPR038377">
    <property type="entry name" value="Na/Glc_symporter_sf"/>
</dbReference>
<evidence type="ECO:0000256" key="8">
    <source>
        <dbReference type="SAM" id="Phobius"/>
    </source>
</evidence>
<dbReference type="InterPro" id="IPR050277">
    <property type="entry name" value="Sodium:Solute_Symporter"/>
</dbReference>
<evidence type="ECO:0000256" key="7">
    <source>
        <dbReference type="RuleBase" id="RU362091"/>
    </source>
</evidence>
<dbReference type="Pfam" id="PF00474">
    <property type="entry name" value="SSF"/>
    <property type="match status" value="1"/>
</dbReference>
<dbReference type="PANTHER" id="PTHR48086">
    <property type="entry name" value="SODIUM/PROLINE SYMPORTER-RELATED"/>
    <property type="match status" value="1"/>
</dbReference>
<evidence type="ECO:0000313" key="9">
    <source>
        <dbReference type="EMBL" id="UOF91313.1"/>
    </source>
</evidence>
<dbReference type="CDD" id="cd10322">
    <property type="entry name" value="SLC5sbd"/>
    <property type="match status" value="1"/>
</dbReference>
<protein>
    <submittedName>
        <fullName evidence="9">Sodium:solute symporter</fullName>
    </submittedName>
</protein>
<dbReference type="PANTHER" id="PTHR48086:SF8">
    <property type="entry name" value="MONOCARBOXYLIC ACID PERMEASE"/>
    <property type="match status" value="1"/>
</dbReference>
<feature type="transmembrane region" description="Helical" evidence="8">
    <location>
        <begin position="271"/>
        <end position="297"/>
    </location>
</feature>
<reference evidence="9" key="1">
    <citation type="submission" date="2021-12" db="EMBL/GenBank/DDBJ databases">
        <title>Alicyclobacillaceae gen. nov., sp. nov., isolated from chalcocite enrichment system.</title>
        <authorList>
            <person name="Jiang Z."/>
        </authorList>
    </citation>
    <scope>NUCLEOTIDE SEQUENCE</scope>
    <source>
        <strain evidence="9">MYW30-H2</strain>
    </source>
</reference>
<dbReference type="Gene3D" id="1.20.1730.10">
    <property type="entry name" value="Sodium/glucose cotransporter"/>
    <property type="match status" value="1"/>
</dbReference>
<dbReference type="EMBL" id="CP089291">
    <property type="protein sequence ID" value="UOF91313.1"/>
    <property type="molecule type" value="Genomic_DNA"/>
</dbReference>
<keyword evidence="6 8" id="KW-0472">Membrane</keyword>
<feature type="transmembrane region" description="Helical" evidence="8">
    <location>
        <begin position="388"/>
        <end position="408"/>
    </location>
</feature>
<sequence>MNIALVIIFLFLLISLFLGVRARRGKDMNLEQWSVGGRGFGTIFVFLLMAGEIYTTFTFLGGSGWAYGKGGPTFYILSYGCLAYILSYWLLPAIWKYAKEKKLMSQSDFFASKYQSKALGILVAIVGVIAMIPYLVLQLKGLGSIVSEASYGTISPNAAIWIGVIAVTIYVSISGIHGSAWTAVLKDIMILGVVVFMGIYIPIHYYGGYQPMFEAIDKAKPGFLVLPNKGLSPSWFVSTVLLTALGFYMWPHTFGSIYSAQNHKVFRKNAMILPLYQLILLFVFFVGFAAVLKVPGLQGAAGDLSLLKLSKQTFDPWFVGVIGAAGILTALVPGSMLLMAASTLIAKNIYQALVPTATDAQVSKLAKSLVPVVALVALYFTFQGGQAIVMLLLMGYSLVTQLFPAMVCSLSKQNFVTKQGAICGILAGVLTVAYTTIANTSIGKLFPTFPQQIKDLNIGIVAMIVNVVVLVVVSLITKNQRMSSSDQLLKNA</sequence>
<proteinExistence type="inferred from homology"/>
<dbReference type="InterPro" id="IPR001734">
    <property type="entry name" value="Na/solute_symporter"/>
</dbReference>
<evidence type="ECO:0000256" key="1">
    <source>
        <dbReference type="ARBA" id="ARBA00004141"/>
    </source>
</evidence>
<comment type="similarity">
    <text evidence="2 7">Belongs to the sodium:solute symporter (SSF) (TC 2.A.21) family.</text>
</comment>
<feature type="transmembrane region" description="Helical" evidence="8">
    <location>
        <begin position="458"/>
        <end position="477"/>
    </location>
</feature>
<comment type="subcellular location">
    <subcellularLocation>
        <location evidence="1">Membrane</location>
        <topology evidence="1">Multi-pass membrane protein</topology>
    </subcellularLocation>
</comment>
<feature type="transmembrane region" description="Helical" evidence="8">
    <location>
        <begin position="233"/>
        <end position="250"/>
    </location>
</feature>
<feature type="transmembrane region" description="Helical" evidence="8">
    <location>
        <begin position="74"/>
        <end position="97"/>
    </location>
</feature>
<feature type="transmembrane region" description="Helical" evidence="8">
    <location>
        <begin position="158"/>
        <end position="176"/>
    </location>
</feature>
<feature type="transmembrane region" description="Helical" evidence="8">
    <location>
        <begin position="420"/>
        <end position="438"/>
    </location>
</feature>
<name>A0ABY4CLL4_9BACL</name>
<dbReference type="RefSeq" id="WP_347438002.1">
    <property type="nucleotide sequence ID" value="NZ_CP089291.1"/>
</dbReference>
<keyword evidence="4 8" id="KW-0812">Transmembrane</keyword>
<feature type="transmembrane region" description="Helical" evidence="8">
    <location>
        <begin position="317"/>
        <end position="345"/>
    </location>
</feature>
<feature type="transmembrane region" description="Helical" evidence="8">
    <location>
        <begin position="6"/>
        <end position="22"/>
    </location>
</feature>
<evidence type="ECO:0000313" key="10">
    <source>
        <dbReference type="Proteomes" id="UP000830167"/>
    </source>
</evidence>
<keyword evidence="5 8" id="KW-1133">Transmembrane helix</keyword>
<dbReference type="Proteomes" id="UP000830167">
    <property type="component" value="Chromosome"/>
</dbReference>
<evidence type="ECO:0000256" key="6">
    <source>
        <dbReference type="ARBA" id="ARBA00023136"/>
    </source>
</evidence>